<evidence type="ECO:0000313" key="3">
    <source>
        <dbReference type="Proteomes" id="UP000027138"/>
    </source>
</evidence>
<feature type="compositionally biased region" description="Basic residues" evidence="1">
    <location>
        <begin position="278"/>
        <end position="288"/>
    </location>
</feature>
<proteinExistence type="predicted"/>
<feature type="compositionally biased region" description="Basic and acidic residues" evidence="1">
    <location>
        <begin position="257"/>
        <end position="277"/>
    </location>
</feature>
<feature type="compositionally biased region" description="Basic and acidic residues" evidence="1">
    <location>
        <begin position="290"/>
        <end position="301"/>
    </location>
</feature>
<protein>
    <submittedName>
        <fullName evidence="2">Uncharacterized protein</fullName>
    </submittedName>
</protein>
<evidence type="ECO:0000313" key="2">
    <source>
        <dbReference type="EMBL" id="KDP32179.1"/>
    </source>
</evidence>
<gene>
    <name evidence="2" type="ORF">JCGZ_14990</name>
</gene>
<name>A0A067KK38_JATCU</name>
<keyword evidence="3" id="KW-1185">Reference proteome</keyword>
<accession>A0A067KK38</accession>
<feature type="compositionally biased region" description="Basic and acidic residues" evidence="1">
    <location>
        <begin position="79"/>
        <end position="97"/>
    </location>
</feature>
<feature type="compositionally biased region" description="Acidic residues" evidence="1">
    <location>
        <begin position="27"/>
        <end position="40"/>
    </location>
</feature>
<feature type="region of interest" description="Disordered" evidence="1">
    <location>
        <begin position="243"/>
        <end position="301"/>
    </location>
</feature>
<feature type="compositionally biased region" description="Basic and acidic residues" evidence="1">
    <location>
        <begin position="10"/>
        <end position="26"/>
    </location>
</feature>
<dbReference type="EMBL" id="KK914592">
    <property type="protein sequence ID" value="KDP32179.1"/>
    <property type="molecule type" value="Genomic_DNA"/>
</dbReference>
<feature type="compositionally biased region" description="Acidic residues" evidence="1">
    <location>
        <begin position="49"/>
        <end position="64"/>
    </location>
</feature>
<organism evidence="2 3">
    <name type="scientific">Jatropha curcas</name>
    <name type="common">Barbados nut</name>
    <dbReference type="NCBI Taxonomy" id="180498"/>
    <lineage>
        <taxon>Eukaryota</taxon>
        <taxon>Viridiplantae</taxon>
        <taxon>Streptophyta</taxon>
        <taxon>Embryophyta</taxon>
        <taxon>Tracheophyta</taxon>
        <taxon>Spermatophyta</taxon>
        <taxon>Magnoliopsida</taxon>
        <taxon>eudicotyledons</taxon>
        <taxon>Gunneridae</taxon>
        <taxon>Pentapetalae</taxon>
        <taxon>rosids</taxon>
        <taxon>fabids</taxon>
        <taxon>Malpighiales</taxon>
        <taxon>Euphorbiaceae</taxon>
        <taxon>Crotonoideae</taxon>
        <taxon>Jatropheae</taxon>
        <taxon>Jatropha</taxon>
    </lineage>
</organism>
<reference evidence="2 3" key="1">
    <citation type="journal article" date="2014" name="PLoS ONE">
        <title>Global Analysis of Gene Expression Profiles in Physic Nut (Jatropha curcas L.) Seedlings Exposed to Salt Stress.</title>
        <authorList>
            <person name="Zhang L."/>
            <person name="Zhang C."/>
            <person name="Wu P."/>
            <person name="Chen Y."/>
            <person name="Li M."/>
            <person name="Jiang H."/>
            <person name="Wu G."/>
        </authorList>
    </citation>
    <scope>NUCLEOTIDE SEQUENCE [LARGE SCALE GENOMIC DNA]</scope>
    <source>
        <strain evidence="3">cv. GZQX0401</strain>
        <tissue evidence="2">Young leaves</tissue>
    </source>
</reference>
<dbReference type="AlphaFoldDB" id="A0A067KK38"/>
<dbReference type="Proteomes" id="UP000027138">
    <property type="component" value="Unassembled WGS sequence"/>
</dbReference>
<feature type="region of interest" description="Disordered" evidence="1">
    <location>
        <begin position="1"/>
        <end position="97"/>
    </location>
</feature>
<evidence type="ECO:0000256" key="1">
    <source>
        <dbReference type="SAM" id="MobiDB-lite"/>
    </source>
</evidence>
<sequence>MSNSEDEMLGETKERRGVNDEDKESEHDDEEKEDDEDKEFVDENKERDEEMDDVEETKSEDEDIELKGYTSSDEDSGNDEQKEKQEGQQERDKIYYDEEILDDKALQKTLDEVVSSIKDLIKDEREDEIILSLGASPETRCPVTGPPPVAVHDWPYTRSERAWQGSSTAVIVATDYKNKTVVPSCSALTGLVSGERTRRRVAPGDGWGGCVDCQREGSQLTNLLPPSEMETERGGNYTMMVARRRGEGDSTVSGGRNKREGEGGEERRIAGEEEEKKKKGKEKSRASRLFRLDSNRFDPTQ</sequence>